<reference evidence="10" key="2">
    <citation type="journal article" date="2013" name="Nat. Genet.">
        <title>The genome of the platyfish, Xiphophorus maculatus, provides insights into evolutionary adaptation and several complex traits.</title>
        <authorList>
            <person name="Schartl M."/>
            <person name="Walter R.B."/>
            <person name="Shen Y."/>
            <person name="Garcia T."/>
            <person name="Catchen J."/>
            <person name="Amores A."/>
            <person name="Braasch I."/>
            <person name="Chalopin D."/>
            <person name="Volff J.N."/>
            <person name="Lesch K.P."/>
            <person name="Bisazza A."/>
            <person name="Minx P."/>
            <person name="Hillier L."/>
            <person name="Wilson R.K."/>
            <person name="Fuerstenberg S."/>
            <person name="Boore J."/>
            <person name="Searle S."/>
            <person name="Postlethwait J.H."/>
            <person name="Warren W.C."/>
        </authorList>
    </citation>
    <scope>NUCLEOTIDE SEQUENCE [LARGE SCALE GENOMIC DNA]</scope>
    <source>
        <strain evidence="10">JP 163 A</strain>
    </source>
</reference>
<dbReference type="InterPro" id="IPR052090">
    <property type="entry name" value="Cytolytic_pore-forming_toxin"/>
</dbReference>
<accession>A0A3B5QR85</accession>
<protein>
    <submittedName>
        <fullName evidence="9">Si:ch211-108d22.2</fullName>
    </submittedName>
</protein>
<sequence length="2735" mass="313388">MACSKQSAKDYIANARVYLVGELRNLSVILENLYQQKVLTDEEVSKIKAEKDDYDRTKAILDSVTRKGEAACYRFLRIIDQTRRTLERPTPIFKISHETSTEATKFDLHHWISCFSFTEDPETDQNYIQESRPCYRYQAKLKSKAEKISKDFWKRSENLFAEKKKPELLYTSLILDIQGKNFPTRINRFKRDMCRPKKLRTEISPSDLLKADKNILLVGKPGIGKTALSHEILRLWSERDSKELDYMFYFDMRELTNISPITSLEDLLFTACSEPDKGKDEVLHDIKSNSDNVTVILDGVTDFSTSVVKKLVDKDFLPDAKIIITCRPNDGKDLCPEDWLRVEVKGFSEETIKTYLSSTLGEAHRKVFRNVELLTLCHVPMYALMVAASFSSKDSLQPRTVTEIYINIVRFGLQMNSNKTRIRNLNQFIKTKRNGILSLAEAAFNATERKTVNLGELSCEDSCVLSFLKTLDVKVSPTETKTLYAFLHYTMQDFFAALWLLENPDNIREVFQQCLTEEKKHMKHLIPFMCRLLNDKSPRLMSCLIPAEEIKETSGWFFTEIIDTFFHQAVANISELHVDTLFVYQCLFESQSSEVCISFLAKLDFHLDLSGANLDPYSCCAVAYVVTQSKERKISLNLQDVTITAQGMRHLFGCLQNVEWYDTLKQQLWKIFLLSEEQMDYQTLLGLSGNLLHLPVVGKKKLFDRAVKVLQTIATKVNVCLYGDRKDPLCPILRNSLLETLPCINSLRMTYRSAGSMNQEECNNTMEKDQKNMFLDLCFTTALYSKQKFYSAMPELVRVCQVKTDLVNTLVDLHQHAISRGLSTDFPTLRPVFQSTPADWLIDLSERKASTLLEMLKLQSEKKKVELTGFSHDKSEMRNLLQCLPYLSKLSFVTEPTESSESIWFLEKLICAAAEMKEQNGVNMLELLSVCTYRGTPLQWKWCDFLLDLYSSKTETGPTFSSFTSVLQSADPAIWFVKLSKTKASMLLDVLKLQSGKKQVNLTGCSHEEAEVRSFLHCLPYISRLSVVPLWSSSVEQTRFLTRLFCAAAEREKQTGEKILEMLASVCRYEHFPFNNRSIDETYRRNFLLDLYSQMNDCETETGLSLLPSIQSVFQSAPEIWTLDLSKIKTSILLEVMKLQPEKKQVKVTNWSYEEHEVRNLIKCLPYISKFRFVPESSKLHEQTSFLVTLYCAAAEREQQTGEKMLDRLASVCTFKIIPVSDTDMNEQAQKVFLLSLYSQVTDYESKTGLSLFPLLKSVFQSVANVWITDLSERNTLMLRELLIQSEKKQVVLKGCSHEESEVKSFLECLPFFSQLSFEPWVSEASEEIQFLRSLFCAAEKDEQKEMKTLDMLASVYIYREAPLKQKWSEFLLELFSYELKTGLSVPPLQRANVILFKVLKLKSSRTHGPRIAPGSSDLQEQRRFLVNLFCAAAEREQQTGEKMVEMLAPLCRYKTFPFKAGDKYRVDFLLDLYSQVKDRETKSGLSLLPSLQSVFQSAPKLWTIKFSKRKTSDFMEVMKLQAEKKRVELTDCSYEESEVRSFLQCLPFISQLSFNLDDWDDSSFDPDKQSRFLVNLFCAAAEREQQTGEKMLERFASVCRYKTFPFHDIHADDEDRSDFLLDLYSQMKDRETKSGLSLLPSLQSVFQSAPKVWFINLSKRKTSILLEVMKLQPEKKIVKLTDCSHGESEVRSFLQCLPFISQLSLDNGEGHSCDPDEQTRLLVNLFCAAAEREQQTGEKILDMLASVCKFETFSFQNEKTNNDGDAIKDRLDFLLDLYSYMKDCETKTGLSLLPSLQSVFQSAPLFWTINLSKRTTSILLEVMKLQPEKKRVNLTDCSHGESEVRSFLKCLPFISQLSFDPQSSDPDEQTRFLVNLFCAAAEREQQTGEKMLEMLASVCRYKTFPLYYNNTSQSDFLLDLYSQLKDRETKSGLSLLPSLQSVFQSAPLFWTIKLSERKTSILLEVMKLQPEKKPVELTDCSHEESEVRSFLQCLPFISQLSFDPRSSDLHEQTRFLVNLFCAAAEREQQTGEKMLEMLASVCRYKTFPLDDRCMANFEYGYRKSQSDFLLDLYSQMKDRETKSGLSLLPSLQSVFQSFPFFWTIKLSERKTSILLEVMKLQPEKKPVMLTDCSHGESEVRSFLQCLPFISQLRCMPRFFQSVCSSLSVRSREEIQQLVSLLQLLNFNLFLTGELNDKTCSSVGKVLPLVGSKVDLILTDSRMSVRGAAVLFRSTTQLHSLRLSNSLVLFFSQWVRRGRVAFPLVLEELTVVSTKAQPQRVLLKVGSSLASLLRFWTVGRLDLTESGLPVQSLFSLLLHDGPLTLRLSEERLQQLLVLLHEVQDQDRTLSLLNKVGGDLSSCQLSWELLHFLLQQPTGQTITVNLKKNRFLEERAAELLPFLHRMVIQRLSPSFVRTSIREIFRTHPSHMISWLLRSLDLVINLNCTELDSKDCDALLFILRHSDGVKLKLLWSSIPAEGIQSILSMLHTVSDLSVDRNLLLRFIHCCAASDSQQGAASGLLRTLRHRLDLSCSSCVELPEEDQTEPLRLTAADCWAVSTVLRRSSRDTQLDLRDCEVEDSGLDLLFPVLDGVRLRVNKTVPVQLLSLLAANNQGDAVRRATSLCRALGGELDLSHRPLDQRLCGALALMLDYSEDLTELDLSHCQLTDQLLLQLITHLHKVHNLDLSHNQITDASTGWLLHLVAINPFIVSVSLNNNNIINKTPFKDNRKFEIS</sequence>
<dbReference type="GO" id="GO:0005737">
    <property type="term" value="C:cytoplasm"/>
    <property type="evidence" value="ECO:0007669"/>
    <property type="project" value="UniProtKB-SubCell"/>
</dbReference>
<dbReference type="STRING" id="8083.ENSXMAP00000033663"/>
<evidence type="ECO:0000313" key="10">
    <source>
        <dbReference type="Proteomes" id="UP000002852"/>
    </source>
</evidence>
<proteinExistence type="predicted"/>
<evidence type="ECO:0000256" key="5">
    <source>
        <dbReference type="ARBA" id="ARBA00022840"/>
    </source>
</evidence>
<dbReference type="Gene3D" id="3.40.50.300">
    <property type="entry name" value="P-loop containing nucleotide triphosphate hydrolases"/>
    <property type="match status" value="1"/>
</dbReference>
<reference evidence="9" key="4">
    <citation type="submission" date="2025-09" db="UniProtKB">
        <authorList>
            <consortium name="Ensembl"/>
        </authorList>
    </citation>
    <scope>IDENTIFICATION</scope>
    <source>
        <strain evidence="9">JP 163 A</strain>
    </source>
</reference>
<keyword evidence="3" id="KW-0399">Innate immunity</keyword>
<keyword evidence="4" id="KW-0547">Nucleotide-binding</keyword>
<keyword evidence="6" id="KW-0391">Immunity</keyword>
<dbReference type="Pfam" id="PF05729">
    <property type="entry name" value="NACHT"/>
    <property type="match status" value="1"/>
</dbReference>
<dbReference type="SUPFAM" id="SSF47986">
    <property type="entry name" value="DEATH domain"/>
    <property type="match status" value="1"/>
</dbReference>
<dbReference type="InterPro" id="IPR001315">
    <property type="entry name" value="CARD"/>
</dbReference>
<evidence type="ECO:0000259" key="7">
    <source>
        <dbReference type="PROSITE" id="PS50209"/>
    </source>
</evidence>
<keyword evidence="5" id="KW-0067">ATP-binding</keyword>
<reference evidence="9" key="3">
    <citation type="submission" date="2025-08" db="UniProtKB">
        <authorList>
            <consortium name="Ensembl"/>
        </authorList>
    </citation>
    <scope>IDENTIFICATION</scope>
    <source>
        <strain evidence="9">JP 163 A</strain>
    </source>
</reference>
<keyword evidence="2" id="KW-0963">Cytoplasm</keyword>
<dbReference type="InterPro" id="IPR032675">
    <property type="entry name" value="LRR_dom_sf"/>
</dbReference>
<dbReference type="CDD" id="cd00009">
    <property type="entry name" value="AAA"/>
    <property type="match status" value="1"/>
</dbReference>
<evidence type="ECO:0000256" key="6">
    <source>
        <dbReference type="ARBA" id="ARBA00022859"/>
    </source>
</evidence>
<dbReference type="OrthoDB" id="120976at2759"/>
<dbReference type="PANTHER" id="PTHR31594:SF16">
    <property type="entry name" value="SI:CH211-281L24.3"/>
    <property type="match status" value="1"/>
</dbReference>
<name>A0A3B5QR85_XIPMA</name>
<organism evidence="9 10">
    <name type="scientific">Xiphophorus maculatus</name>
    <name type="common">Southern platyfish</name>
    <name type="synonym">Platypoecilus maculatus</name>
    <dbReference type="NCBI Taxonomy" id="8083"/>
    <lineage>
        <taxon>Eukaryota</taxon>
        <taxon>Metazoa</taxon>
        <taxon>Chordata</taxon>
        <taxon>Craniata</taxon>
        <taxon>Vertebrata</taxon>
        <taxon>Euteleostomi</taxon>
        <taxon>Actinopterygii</taxon>
        <taxon>Neopterygii</taxon>
        <taxon>Teleostei</taxon>
        <taxon>Neoteleostei</taxon>
        <taxon>Acanthomorphata</taxon>
        <taxon>Ovalentaria</taxon>
        <taxon>Atherinomorphae</taxon>
        <taxon>Cyprinodontiformes</taxon>
        <taxon>Poeciliidae</taxon>
        <taxon>Poeciliinae</taxon>
        <taxon>Xiphophorus</taxon>
    </lineage>
</organism>
<dbReference type="Proteomes" id="UP000002852">
    <property type="component" value="Unassembled WGS sequence"/>
</dbReference>
<dbReference type="CDD" id="cd01671">
    <property type="entry name" value="CARD"/>
    <property type="match status" value="1"/>
</dbReference>
<reference evidence="10" key="1">
    <citation type="submission" date="2012-01" db="EMBL/GenBank/DDBJ databases">
        <authorList>
            <person name="Walter R."/>
            <person name="Schartl M."/>
            <person name="Warren W."/>
        </authorList>
    </citation>
    <scope>NUCLEOTIDE SEQUENCE [LARGE SCALE GENOMIC DNA]</scope>
    <source>
        <strain evidence="10">JP 163 A</strain>
    </source>
</reference>
<feature type="domain" description="NACHT" evidence="8">
    <location>
        <begin position="213"/>
        <end position="329"/>
    </location>
</feature>
<comment type="subcellular location">
    <subcellularLocation>
        <location evidence="1">Cytoplasm</location>
    </subcellularLocation>
</comment>
<dbReference type="SMART" id="SM00114">
    <property type="entry name" value="CARD"/>
    <property type="match status" value="1"/>
</dbReference>
<evidence type="ECO:0000256" key="3">
    <source>
        <dbReference type="ARBA" id="ARBA00022588"/>
    </source>
</evidence>
<evidence type="ECO:0000313" key="9">
    <source>
        <dbReference type="Ensembl" id="ENSXMAP00000033663.1"/>
    </source>
</evidence>
<dbReference type="Gene3D" id="1.10.533.10">
    <property type="entry name" value="Death Domain, Fas"/>
    <property type="match status" value="1"/>
</dbReference>
<dbReference type="GeneID" id="102226515"/>
<keyword evidence="10" id="KW-1185">Reference proteome</keyword>
<dbReference type="RefSeq" id="XP_023185394.1">
    <property type="nucleotide sequence ID" value="XM_023329626.1"/>
</dbReference>
<dbReference type="SUPFAM" id="SSF52540">
    <property type="entry name" value="P-loop containing nucleoside triphosphate hydrolases"/>
    <property type="match status" value="1"/>
</dbReference>
<dbReference type="GO" id="GO:0005524">
    <property type="term" value="F:ATP binding"/>
    <property type="evidence" value="ECO:0007669"/>
    <property type="project" value="UniProtKB-KW"/>
</dbReference>
<evidence type="ECO:0000256" key="1">
    <source>
        <dbReference type="ARBA" id="ARBA00004496"/>
    </source>
</evidence>
<dbReference type="InParanoid" id="A0A3B5QR85"/>
<evidence type="ECO:0000256" key="4">
    <source>
        <dbReference type="ARBA" id="ARBA00022741"/>
    </source>
</evidence>
<dbReference type="PROSITE" id="PS50837">
    <property type="entry name" value="NACHT"/>
    <property type="match status" value="1"/>
</dbReference>
<dbReference type="GO" id="GO:0042981">
    <property type="term" value="P:regulation of apoptotic process"/>
    <property type="evidence" value="ECO:0007669"/>
    <property type="project" value="InterPro"/>
</dbReference>
<dbReference type="InterPro" id="IPR011029">
    <property type="entry name" value="DEATH-like_dom_sf"/>
</dbReference>
<evidence type="ECO:0000256" key="2">
    <source>
        <dbReference type="ARBA" id="ARBA00022490"/>
    </source>
</evidence>
<dbReference type="InterPro" id="IPR007111">
    <property type="entry name" value="NACHT_NTPase"/>
</dbReference>
<dbReference type="Gene3D" id="1.20.58.1200">
    <property type="entry name" value="RNA silencing suppressor P21, N-terminal domain"/>
    <property type="match status" value="9"/>
</dbReference>
<dbReference type="Gene3D" id="3.80.10.10">
    <property type="entry name" value="Ribonuclease Inhibitor"/>
    <property type="match status" value="1"/>
</dbReference>
<dbReference type="GO" id="GO:0045087">
    <property type="term" value="P:innate immune response"/>
    <property type="evidence" value="ECO:0007669"/>
    <property type="project" value="UniProtKB-KW"/>
</dbReference>
<dbReference type="PANTHER" id="PTHR31594">
    <property type="entry name" value="AIG1-TYPE G DOMAIN-CONTAINING PROTEIN"/>
    <property type="match status" value="1"/>
</dbReference>
<dbReference type="Pfam" id="PF00619">
    <property type="entry name" value="CARD"/>
    <property type="match status" value="1"/>
</dbReference>
<dbReference type="KEGG" id="xma:102226515"/>
<dbReference type="GeneTree" id="ENSGT00940000168817"/>
<dbReference type="SUPFAM" id="SSF52047">
    <property type="entry name" value="RNI-like"/>
    <property type="match status" value="1"/>
</dbReference>
<dbReference type="Ensembl" id="ENSXMAT00000036088.1">
    <property type="protein sequence ID" value="ENSXMAP00000033663.1"/>
    <property type="gene ID" value="ENSXMAG00000027895.1"/>
</dbReference>
<dbReference type="RefSeq" id="XP_023185395.1">
    <property type="nucleotide sequence ID" value="XM_023329627.1"/>
</dbReference>
<dbReference type="InterPro" id="IPR027417">
    <property type="entry name" value="P-loop_NTPase"/>
</dbReference>
<feature type="domain" description="CARD" evidence="7">
    <location>
        <begin position="4"/>
        <end position="82"/>
    </location>
</feature>
<dbReference type="PROSITE" id="PS50209">
    <property type="entry name" value="CARD"/>
    <property type="match status" value="1"/>
</dbReference>
<evidence type="ECO:0000259" key="8">
    <source>
        <dbReference type="PROSITE" id="PS50837"/>
    </source>
</evidence>